<protein>
    <recommendedName>
        <fullName evidence="1">Tudor domain-containing protein</fullName>
    </recommendedName>
</protein>
<dbReference type="SUPFAM" id="SSF63748">
    <property type="entry name" value="Tudor/PWWP/MBT"/>
    <property type="match status" value="1"/>
</dbReference>
<dbReference type="OrthoDB" id="6433034at2759"/>
<dbReference type="Gene3D" id="2.30.30.140">
    <property type="match status" value="1"/>
</dbReference>
<reference evidence="2" key="1">
    <citation type="submission" date="2020-11" db="EMBL/GenBank/DDBJ databases">
        <authorList>
            <person name="Tran Van P."/>
        </authorList>
    </citation>
    <scope>NUCLEOTIDE SEQUENCE</scope>
</reference>
<dbReference type="Pfam" id="PF00567">
    <property type="entry name" value="TUDOR"/>
    <property type="match status" value="1"/>
</dbReference>
<feature type="domain" description="Tudor" evidence="1">
    <location>
        <begin position="66"/>
        <end position="127"/>
    </location>
</feature>
<gene>
    <name evidence="2" type="ORF">OSB1V03_LOCUS3674</name>
</gene>
<evidence type="ECO:0000313" key="3">
    <source>
        <dbReference type="Proteomes" id="UP000759131"/>
    </source>
</evidence>
<dbReference type="InterPro" id="IPR002999">
    <property type="entry name" value="Tudor"/>
</dbReference>
<dbReference type="EMBL" id="CAJPIZ010001532">
    <property type="protein sequence ID" value="CAG2103645.1"/>
    <property type="molecule type" value="Genomic_DNA"/>
</dbReference>
<evidence type="ECO:0000259" key="1">
    <source>
        <dbReference type="PROSITE" id="PS50304"/>
    </source>
</evidence>
<name>A0A7R9KHW9_9ACAR</name>
<proteinExistence type="predicted"/>
<organism evidence="2">
    <name type="scientific">Medioppia subpectinata</name>
    <dbReference type="NCBI Taxonomy" id="1979941"/>
    <lineage>
        <taxon>Eukaryota</taxon>
        <taxon>Metazoa</taxon>
        <taxon>Ecdysozoa</taxon>
        <taxon>Arthropoda</taxon>
        <taxon>Chelicerata</taxon>
        <taxon>Arachnida</taxon>
        <taxon>Acari</taxon>
        <taxon>Acariformes</taxon>
        <taxon>Sarcoptiformes</taxon>
        <taxon>Oribatida</taxon>
        <taxon>Brachypylina</taxon>
        <taxon>Oppioidea</taxon>
        <taxon>Oppiidae</taxon>
        <taxon>Medioppia</taxon>
    </lineage>
</organism>
<dbReference type="CDD" id="cd20379">
    <property type="entry name" value="Tudor_dTUD-like"/>
    <property type="match status" value="1"/>
</dbReference>
<sequence length="217" mass="24795">MSDLKFTPDLIQCQVTHVDVSGQQVMVWAQTDTQSALRLEQLMDAHFKAMFDKYFTGGGDSVTQTDPQEGKYYVYCDKSNRNFYRVLVKTVDTTAANQSLIVFVDFGYAEVVANDRLMVYEPLFVDCHPLAEPFVLGGVCPPKNQSKGWDQMKVKQCLKRFLNAVLWFAIYGSSPALDVAFGHLSRKMAKIYDNNRQEIVAKTLYNEYFNETDDPYD</sequence>
<dbReference type="PROSITE" id="PS50304">
    <property type="entry name" value="TUDOR"/>
    <property type="match status" value="1"/>
</dbReference>
<evidence type="ECO:0000313" key="2">
    <source>
        <dbReference type="EMBL" id="CAD7623215.1"/>
    </source>
</evidence>
<dbReference type="Proteomes" id="UP000759131">
    <property type="component" value="Unassembled WGS sequence"/>
</dbReference>
<dbReference type="EMBL" id="OC856107">
    <property type="protein sequence ID" value="CAD7623215.1"/>
    <property type="molecule type" value="Genomic_DNA"/>
</dbReference>
<dbReference type="AlphaFoldDB" id="A0A7R9KHW9"/>
<accession>A0A7R9KHW9</accession>
<keyword evidence="3" id="KW-1185">Reference proteome</keyword>